<feature type="domain" description="HTH tetR-type" evidence="5">
    <location>
        <begin position="17"/>
        <end position="77"/>
    </location>
</feature>
<dbReference type="InterPro" id="IPR023772">
    <property type="entry name" value="DNA-bd_HTH_TetR-type_CS"/>
</dbReference>
<dbReference type="SUPFAM" id="SSF48498">
    <property type="entry name" value="Tetracyclin repressor-like, C-terminal domain"/>
    <property type="match status" value="1"/>
</dbReference>
<protein>
    <submittedName>
        <fullName evidence="6">TetR family transcriptional regulator</fullName>
    </submittedName>
</protein>
<dbReference type="Pfam" id="PF00440">
    <property type="entry name" value="TetR_N"/>
    <property type="match status" value="1"/>
</dbReference>
<comment type="caution">
    <text evidence="6">The sequence shown here is derived from an EMBL/GenBank/DDBJ whole genome shotgun (WGS) entry which is preliminary data.</text>
</comment>
<sequence length="206" mass="23090">MNREDDCSSPIVTNDLPLTKEMILDAAEQVLRRFGPDKTSVVDIAKVLQVSHGTLYRHFASKSSLREAVTERWLHQCIAEPLEAVVGEAGGSASERLRLWLETLINAKRTYSIEDPEMFMMYAAVTLDAIEMITTHVNRLIRQIARIIDQGIQSGEFKSGPSEVIAKAIFIATSRFHHPAHAKEWMAEAVDVEFETVWNLILSGIA</sequence>
<dbReference type="PRINTS" id="PR00455">
    <property type="entry name" value="HTHTETR"/>
</dbReference>
<keyword evidence="7" id="KW-1185">Reference proteome</keyword>
<dbReference type="InterPro" id="IPR041478">
    <property type="entry name" value="TetR_C_27"/>
</dbReference>
<feature type="DNA-binding region" description="H-T-H motif" evidence="4">
    <location>
        <begin position="40"/>
        <end position="59"/>
    </location>
</feature>
<reference evidence="7" key="1">
    <citation type="journal article" date="2019" name="Int. J. Syst. Evol. Microbiol.">
        <title>The Global Catalogue of Microorganisms (GCM) 10K type strain sequencing project: providing services to taxonomists for standard genome sequencing and annotation.</title>
        <authorList>
            <consortium name="The Broad Institute Genomics Platform"/>
            <consortium name="The Broad Institute Genome Sequencing Center for Infectious Disease"/>
            <person name="Wu L."/>
            <person name="Ma J."/>
        </authorList>
    </citation>
    <scope>NUCLEOTIDE SEQUENCE [LARGE SCALE GENOMIC DNA]</scope>
    <source>
        <strain evidence="7">CGMCC 1.3240</strain>
    </source>
</reference>
<dbReference type="InterPro" id="IPR036271">
    <property type="entry name" value="Tet_transcr_reg_TetR-rel_C_sf"/>
</dbReference>
<name>A0ABW0VQB9_9BACL</name>
<dbReference type="EMBL" id="JBHSOW010000007">
    <property type="protein sequence ID" value="MFC5647765.1"/>
    <property type="molecule type" value="Genomic_DNA"/>
</dbReference>
<dbReference type="InterPro" id="IPR001647">
    <property type="entry name" value="HTH_TetR"/>
</dbReference>
<proteinExistence type="predicted"/>
<evidence type="ECO:0000256" key="1">
    <source>
        <dbReference type="ARBA" id="ARBA00023015"/>
    </source>
</evidence>
<accession>A0ABW0VQB9</accession>
<evidence type="ECO:0000256" key="2">
    <source>
        <dbReference type="ARBA" id="ARBA00023125"/>
    </source>
</evidence>
<dbReference type="PROSITE" id="PS01081">
    <property type="entry name" value="HTH_TETR_1"/>
    <property type="match status" value="1"/>
</dbReference>
<dbReference type="Gene3D" id="1.10.357.10">
    <property type="entry name" value="Tetracycline Repressor, domain 2"/>
    <property type="match status" value="1"/>
</dbReference>
<evidence type="ECO:0000313" key="7">
    <source>
        <dbReference type="Proteomes" id="UP001596047"/>
    </source>
</evidence>
<dbReference type="Pfam" id="PF17935">
    <property type="entry name" value="TetR_C_27"/>
    <property type="match status" value="1"/>
</dbReference>
<gene>
    <name evidence="6" type="ORF">ACFPYJ_01275</name>
</gene>
<keyword evidence="2 4" id="KW-0238">DNA-binding</keyword>
<keyword evidence="3" id="KW-0804">Transcription</keyword>
<dbReference type="SUPFAM" id="SSF46689">
    <property type="entry name" value="Homeodomain-like"/>
    <property type="match status" value="1"/>
</dbReference>
<organism evidence="6 7">
    <name type="scientific">Paenibacillus solisilvae</name>
    <dbReference type="NCBI Taxonomy" id="2486751"/>
    <lineage>
        <taxon>Bacteria</taxon>
        <taxon>Bacillati</taxon>
        <taxon>Bacillota</taxon>
        <taxon>Bacilli</taxon>
        <taxon>Bacillales</taxon>
        <taxon>Paenibacillaceae</taxon>
        <taxon>Paenibacillus</taxon>
    </lineage>
</organism>
<evidence type="ECO:0000313" key="6">
    <source>
        <dbReference type="EMBL" id="MFC5647765.1"/>
    </source>
</evidence>
<evidence type="ECO:0000256" key="4">
    <source>
        <dbReference type="PROSITE-ProRule" id="PRU00335"/>
    </source>
</evidence>
<keyword evidence="1" id="KW-0805">Transcription regulation</keyword>
<dbReference type="InterPro" id="IPR050109">
    <property type="entry name" value="HTH-type_TetR-like_transc_reg"/>
</dbReference>
<evidence type="ECO:0000256" key="3">
    <source>
        <dbReference type="ARBA" id="ARBA00023163"/>
    </source>
</evidence>
<dbReference type="PANTHER" id="PTHR30055">
    <property type="entry name" value="HTH-TYPE TRANSCRIPTIONAL REGULATOR RUTR"/>
    <property type="match status" value="1"/>
</dbReference>
<dbReference type="InterPro" id="IPR009057">
    <property type="entry name" value="Homeodomain-like_sf"/>
</dbReference>
<evidence type="ECO:0000259" key="5">
    <source>
        <dbReference type="PROSITE" id="PS50977"/>
    </source>
</evidence>
<dbReference type="Proteomes" id="UP001596047">
    <property type="component" value="Unassembled WGS sequence"/>
</dbReference>
<dbReference type="PANTHER" id="PTHR30055:SF151">
    <property type="entry name" value="TRANSCRIPTIONAL REGULATORY PROTEIN"/>
    <property type="match status" value="1"/>
</dbReference>
<dbReference type="PROSITE" id="PS50977">
    <property type="entry name" value="HTH_TETR_2"/>
    <property type="match status" value="1"/>
</dbReference>